<gene>
    <name evidence="1" type="ORF">AD929_15795</name>
</gene>
<evidence type="ECO:0000313" key="1">
    <source>
        <dbReference type="EMBL" id="KXU99255.1"/>
    </source>
</evidence>
<protein>
    <submittedName>
        <fullName evidence="1">Uncharacterized protein</fullName>
    </submittedName>
</protein>
<name>A0A149QPM3_9PROT</name>
<organism evidence="1 2">
    <name type="scientific">Gluconobacter potus</name>
    <dbReference type="NCBI Taxonomy" id="2724927"/>
    <lineage>
        <taxon>Bacteria</taxon>
        <taxon>Pseudomonadati</taxon>
        <taxon>Pseudomonadota</taxon>
        <taxon>Alphaproteobacteria</taxon>
        <taxon>Acetobacterales</taxon>
        <taxon>Acetobacteraceae</taxon>
        <taxon>Gluconobacter</taxon>
    </lineage>
</organism>
<dbReference type="EMBL" id="LHZB01000121">
    <property type="protein sequence ID" value="KXU99255.1"/>
    <property type="molecule type" value="Genomic_DNA"/>
</dbReference>
<sequence length="256" mass="28713">MSIMAQVQRGVVYKPPRLIIYGTHGVGKTTLACGAPAPILVQTEDGAESIGVDRFPQCLSYEDIMDQLTGLLEEEHAFQTLVLDSLDWAEKLVWDYSCRQNGWVSITDPDFGRGYAKATENWKIITDTLQRLRDERGMAIILLAHSQIKRFEDPTSGGYERYQIDLHRGASSLMQEMADGVFFMNWKSVITEEKGGFSKVNKAKGNGQRLIFTEERPAALAKNRFGQFGMPDKIEIPNDPAESWNALAANIPYFAN</sequence>
<dbReference type="Pfam" id="PF13479">
    <property type="entry name" value="AAA_24"/>
    <property type="match status" value="1"/>
</dbReference>
<evidence type="ECO:0000313" key="2">
    <source>
        <dbReference type="Proteomes" id="UP000075573"/>
    </source>
</evidence>
<dbReference type="InterPro" id="IPR027417">
    <property type="entry name" value="P-loop_NTPase"/>
</dbReference>
<dbReference type="SUPFAM" id="SSF52540">
    <property type="entry name" value="P-loop containing nucleoside triphosphate hydrolases"/>
    <property type="match status" value="1"/>
</dbReference>
<comment type="caution">
    <text evidence="1">The sequence shown here is derived from an EMBL/GenBank/DDBJ whole genome shotgun (WGS) entry which is preliminary data.</text>
</comment>
<reference evidence="1 2" key="1">
    <citation type="submission" date="2015-06" db="EMBL/GenBank/DDBJ databases">
        <title>Improved classification and identification of acetic acid bacteria using matrix-assisted laser desorption/ionization time-of-flight mass spectrometry; Gluconobacter nephelii and Gluconobacter uchimurae are later heterotypic synonyms of Gluconobacter japonicus and Gluconobacter oxydans, respectively.</title>
        <authorList>
            <person name="Li L."/>
            <person name="Cleenwerck I."/>
            <person name="De Vuyst L."/>
            <person name="Vandamme P."/>
        </authorList>
    </citation>
    <scope>NUCLEOTIDE SEQUENCE [LARGE SCALE GENOMIC DNA]</scope>
    <source>
        <strain evidence="1 2">LMG 1764</strain>
    </source>
</reference>
<proteinExistence type="predicted"/>
<dbReference type="RefSeq" id="WP_062497879.1">
    <property type="nucleotide sequence ID" value="NZ_LHZB01000121.1"/>
</dbReference>
<dbReference type="AlphaFoldDB" id="A0A149QPM3"/>
<accession>A0A149QPM3</accession>
<dbReference type="Proteomes" id="UP000075573">
    <property type="component" value="Unassembled WGS sequence"/>
</dbReference>
<dbReference type="PATRIC" id="fig|442.7.peg.70"/>